<keyword evidence="2" id="KW-1185">Reference proteome</keyword>
<protein>
    <submittedName>
        <fullName evidence="1">Uncharacterized protein</fullName>
    </submittedName>
</protein>
<dbReference type="Proteomes" id="UP000887159">
    <property type="component" value="Unassembled WGS sequence"/>
</dbReference>
<gene>
    <name evidence="1" type="ORF">TNCV_2877111</name>
</gene>
<dbReference type="EMBL" id="BMAU01021406">
    <property type="protein sequence ID" value="GFY32962.1"/>
    <property type="molecule type" value="Genomic_DNA"/>
</dbReference>
<sequence length="135" mass="16045">MKIRTRFPPTNNRERESWDDLGVFAWGGIMLNERTKLRVFHSDLPDIITVMKLSSLTISVVEGLLESEDVYKMDWLACPSDLNPIKHVRDVFGRQLVTRSYPPEKTRDLKQMLPRLTEQKQCHIFYHKKCWIIWN</sequence>
<proteinExistence type="predicted"/>
<comment type="caution">
    <text evidence="1">The sequence shown here is derived from an EMBL/GenBank/DDBJ whole genome shotgun (WGS) entry which is preliminary data.</text>
</comment>
<dbReference type="AlphaFoldDB" id="A0A8X6WDD6"/>
<organism evidence="1 2">
    <name type="scientific">Trichonephila clavipes</name>
    <name type="common">Golden silk orbweaver</name>
    <name type="synonym">Nephila clavipes</name>
    <dbReference type="NCBI Taxonomy" id="2585209"/>
    <lineage>
        <taxon>Eukaryota</taxon>
        <taxon>Metazoa</taxon>
        <taxon>Ecdysozoa</taxon>
        <taxon>Arthropoda</taxon>
        <taxon>Chelicerata</taxon>
        <taxon>Arachnida</taxon>
        <taxon>Araneae</taxon>
        <taxon>Araneomorphae</taxon>
        <taxon>Entelegynae</taxon>
        <taxon>Araneoidea</taxon>
        <taxon>Nephilidae</taxon>
        <taxon>Trichonephila</taxon>
    </lineage>
</organism>
<reference evidence="1" key="1">
    <citation type="submission" date="2020-08" db="EMBL/GenBank/DDBJ databases">
        <title>Multicomponent nature underlies the extraordinary mechanical properties of spider dragline silk.</title>
        <authorList>
            <person name="Kono N."/>
            <person name="Nakamura H."/>
            <person name="Mori M."/>
            <person name="Yoshida Y."/>
            <person name="Ohtoshi R."/>
            <person name="Malay A.D."/>
            <person name="Moran D.A.P."/>
            <person name="Tomita M."/>
            <person name="Numata K."/>
            <person name="Arakawa K."/>
        </authorList>
    </citation>
    <scope>NUCLEOTIDE SEQUENCE</scope>
</reference>
<accession>A0A8X6WDD6</accession>
<evidence type="ECO:0000313" key="2">
    <source>
        <dbReference type="Proteomes" id="UP000887159"/>
    </source>
</evidence>
<name>A0A8X6WDD6_TRICX</name>
<evidence type="ECO:0000313" key="1">
    <source>
        <dbReference type="EMBL" id="GFY32962.1"/>
    </source>
</evidence>